<dbReference type="PANTHER" id="PTHR42926:SF1">
    <property type="entry name" value="CIRCADIAN CLOCK OSCILLATOR PROTEIN KAIC 1"/>
    <property type="match status" value="1"/>
</dbReference>
<evidence type="ECO:0000313" key="8">
    <source>
        <dbReference type="EMBL" id="MST35054.1"/>
    </source>
</evidence>
<dbReference type="PIRSF" id="PIRSF039117">
    <property type="entry name" value="KaiC"/>
    <property type="match status" value="1"/>
</dbReference>
<dbReference type="SMART" id="SM00382">
    <property type="entry name" value="AAA"/>
    <property type="match status" value="2"/>
</dbReference>
<organism evidence="8 9">
    <name type="scientific">Acidiferrimicrobium australe</name>
    <dbReference type="NCBI Taxonomy" id="2664430"/>
    <lineage>
        <taxon>Bacteria</taxon>
        <taxon>Bacillati</taxon>
        <taxon>Actinomycetota</taxon>
        <taxon>Acidimicrobiia</taxon>
        <taxon>Acidimicrobiales</taxon>
        <taxon>Acidimicrobiaceae</taxon>
        <taxon>Acidiferrimicrobium</taxon>
    </lineage>
</organism>
<feature type="domain" description="KaiC" evidence="7">
    <location>
        <begin position="7"/>
        <end position="245"/>
    </location>
</feature>
<sequence>MPQGRIEHCRTGIVGLDEVTAGGLPRGRTTLLSGGPGCGKTLLATEFLVRGAELGEPGLFVPFEETAEEVCANGASLGWDLPALVEDGSLLIDHVAVERDQIEQTGDYSLDGLLVRLGFAIDRIGAKRVVLDTLEVLFSALDDTAVLRAELRRLFGWLKERGVTAIVTAERSGQGITRYGLEEYVSDCVIVLDHRVTDELAVRRMRIVKFRGSRHSSSELPFLIAPGGLSVVPLSRFDLSYPTSDEIVSSGVPDLDAMLGRKGWYRGSTVIISGTSGTGKTTFAAQFAAAACERGERCLFMAHEEGERQIIRNMASVGIDLAAPSAAGILRVRAVRPTQTGLEDHLATLHREVEMFAPDVVVIDPVTDFHSLGSSREIRSMLMRMLDFLKQRQVTAVLTSLVPEGHHEDTVISSLIDSWVQLRAERTDHGRGRVLYVLKCRGMPHSQEVRPYDITDSGIVIREAAEAHR</sequence>
<dbReference type="PROSITE" id="PS51146">
    <property type="entry name" value="KAIC"/>
    <property type="match status" value="2"/>
</dbReference>
<name>A0ABW9QYW1_9ACTN</name>
<reference evidence="8 9" key="1">
    <citation type="submission" date="2019-11" db="EMBL/GenBank/DDBJ databases">
        <title>Acidiferrimicrobium australis gen. nov., sp. nov., an acidophilic and obligately heterotrophic, member of the Actinobacteria that catalyses dissimilatory oxido- reduction of iron isolated from metal-rich acidic water in Chile.</title>
        <authorList>
            <person name="Gonzalez D."/>
            <person name="Huber K."/>
            <person name="Hedrich S."/>
            <person name="Rojas-Villalobos C."/>
            <person name="Quatrini R."/>
            <person name="Dinamarca M.A."/>
            <person name="Schwarz A."/>
            <person name="Canales C."/>
            <person name="Nancucheo I."/>
        </authorList>
    </citation>
    <scope>NUCLEOTIDE SEQUENCE [LARGE SCALE GENOMIC DNA]</scope>
    <source>
        <strain evidence="8 9">USS-CCA1</strain>
    </source>
</reference>
<protein>
    <recommendedName>
        <fullName evidence="1">non-specific serine/threonine protein kinase</fullName>
        <ecNumber evidence="1">2.7.11.1</ecNumber>
    </recommendedName>
</protein>
<dbReference type="Pfam" id="PF06745">
    <property type="entry name" value="ATPase"/>
    <property type="match status" value="2"/>
</dbReference>
<comment type="caution">
    <text evidence="8">The sequence shown here is derived from an EMBL/GenBank/DDBJ whole genome shotgun (WGS) entry which is preliminary data.</text>
</comment>
<keyword evidence="2" id="KW-0597">Phosphoprotein</keyword>
<keyword evidence="9" id="KW-1185">Reference proteome</keyword>
<dbReference type="Proteomes" id="UP000437736">
    <property type="component" value="Unassembled WGS sequence"/>
</dbReference>
<dbReference type="InterPro" id="IPR010624">
    <property type="entry name" value="KaiC_dom"/>
</dbReference>
<dbReference type="NCBIfam" id="NF006799">
    <property type="entry name" value="PRK09302.1"/>
    <property type="match status" value="1"/>
</dbReference>
<gene>
    <name evidence="8" type="primary">kaiC</name>
    <name evidence="8" type="ORF">GHK86_20280</name>
</gene>
<evidence type="ECO:0000256" key="1">
    <source>
        <dbReference type="ARBA" id="ARBA00012513"/>
    </source>
</evidence>
<dbReference type="Gene3D" id="3.40.50.300">
    <property type="entry name" value="P-loop containing nucleotide triphosphate hydrolases"/>
    <property type="match status" value="2"/>
</dbReference>
<dbReference type="EC" id="2.7.11.1" evidence="1"/>
<keyword evidence="4" id="KW-0677">Repeat</keyword>
<dbReference type="InterPro" id="IPR003593">
    <property type="entry name" value="AAA+_ATPase"/>
</dbReference>
<dbReference type="SUPFAM" id="SSF52540">
    <property type="entry name" value="P-loop containing nucleoside triphosphate hydrolases"/>
    <property type="match status" value="2"/>
</dbReference>
<feature type="domain" description="KaiC" evidence="7">
    <location>
        <begin position="246"/>
        <end position="469"/>
    </location>
</feature>
<evidence type="ECO:0000256" key="6">
    <source>
        <dbReference type="ARBA" id="ARBA00022801"/>
    </source>
</evidence>
<proteinExistence type="predicted"/>
<evidence type="ECO:0000256" key="5">
    <source>
        <dbReference type="ARBA" id="ARBA00022777"/>
    </source>
</evidence>
<evidence type="ECO:0000256" key="3">
    <source>
        <dbReference type="ARBA" id="ARBA00022679"/>
    </source>
</evidence>
<dbReference type="InterPro" id="IPR014774">
    <property type="entry name" value="KaiC-like_dom"/>
</dbReference>
<dbReference type="PANTHER" id="PTHR42926">
    <property type="match status" value="1"/>
</dbReference>
<dbReference type="InterPro" id="IPR051347">
    <property type="entry name" value="Circadian_clock_KaiC-rel"/>
</dbReference>
<dbReference type="InterPro" id="IPR030665">
    <property type="entry name" value="KaiC"/>
</dbReference>
<keyword evidence="5" id="KW-0418">Kinase</keyword>
<evidence type="ECO:0000256" key="2">
    <source>
        <dbReference type="ARBA" id="ARBA00022553"/>
    </source>
</evidence>
<keyword evidence="6" id="KW-0378">Hydrolase</keyword>
<evidence type="ECO:0000256" key="4">
    <source>
        <dbReference type="ARBA" id="ARBA00022737"/>
    </source>
</evidence>
<keyword evidence="3" id="KW-0808">Transferase</keyword>
<evidence type="ECO:0000259" key="7">
    <source>
        <dbReference type="PROSITE" id="PS51146"/>
    </source>
</evidence>
<dbReference type="PRINTS" id="PR01874">
    <property type="entry name" value="DNAREPAIRADA"/>
</dbReference>
<dbReference type="InterPro" id="IPR027417">
    <property type="entry name" value="P-loop_NTPase"/>
</dbReference>
<accession>A0ABW9QYW1</accession>
<dbReference type="EMBL" id="WJHE01001388">
    <property type="protein sequence ID" value="MST35054.1"/>
    <property type="molecule type" value="Genomic_DNA"/>
</dbReference>
<evidence type="ECO:0000313" key="9">
    <source>
        <dbReference type="Proteomes" id="UP000437736"/>
    </source>
</evidence>